<dbReference type="EMBL" id="DRXH01000063">
    <property type="protein sequence ID" value="HHM44024.1"/>
    <property type="molecule type" value="Genomic_DNA"/>
</dbReference>
<keyword evidence="2 3" id="KW-0808">Transferase</keyword>
<gene>
    <name evidence="5" type="ORF">ENM31_01825</name>
</gene>
<dbReference type="InterPro" id="IPR002034">
    <property type="entry name" value="AIPM/Hcit_synth_CS"/>
</dbReference>
<evidence type="ECO:0000256" key="3">
    <source>
        <dbReference type="RuleBase" id="RU003523"/>
    </source>
</evidence>
<proteinExistence type="inferred from homology"/>
<evidence type="ECO:0000313" key="5">
    <source>
        <dbReference type="EMBL" id="HHM44024.1"/>
    </source>
</evidence>
<dbReference type="GO" id="GO:0019752">
    <property type="term" value="P:carboxylic acid metabolic process"/>
    <property type="evidence" value="ECO:0007669"/>
    <property type="project" value="InterPro"/>
</dbReference>
<dbReference type="PANTHER" id="PTHR42880">
    <property type="entry name" value="HOMOCITRATE SYNTHASE"/>
    <property type="match status" value="1"/>
</dbReference>
<dbReference type="SUPFAM" id="SSF51569">
    <property type="entry name" value="Aldolase"/>
    <property type="match status" value="1"/>
</dbReference>
<evidence type="ECO:0000256" key="2">
    <source>
        <dbReference type="ARBA" id="ARBA00022679"/>
    </source>
</evidence>
<evidence type="ECO:0000256" key="1">
    <source>
        <dbReference type="ARBA" id="ARBA00006154"/>
    </source>
</evidence>
<protein>
    <submittedName>
        <fullName evidence="5">Pyruvate carboxyltransferase</fullName>
    </submittedName>
</protein>
<dbReference type="PROSITE" id="PS00815">
    <property type="entry name" value="AIPM_HOMOCIT_SYNTH_1"/>
    <property type="match status" value="1"/>
</dbReference>
<organism evidence="5">
    <name type="scientific">Caldiarchaeum subterraneum</name>
    <dbReference type="NCBI Taxonomy" id="311458"/>
    <lineage>
        <taxon>Archaea</taxon>
        <taxon>Nitrososphaerota</taxon>
        <taxon>Candidatus Caldarchaeales</taxon>
        <taxon>Candidatus Caldarchaeaceae</taxon>
        <taxon>Candidatus Caldarchaeum</taxon>
    </lineage>
</organism>
<dbReference type="InterPro" id="IPR000891">
    <property type="entry name" value="PYR_CT"/>
</dbReference>
<keyword evidence="5" id="KW-0670">Pyruvate</keyword>
<comment type="similarity">
    <text evidence="1 3">Belongs to the alpha-IPM synthase/homocitrate synthase family.</text>
</comment>
<sequence length="413" mass="46064">MQRVEPPRGDAVFVSHYNYAEEVIKSLKRPLKVKVHDVTLRDGEQQAGVAFRKEEKIHIARALDEAGVDRIEAGFPAVSDKDFEAIKEIAGLGLSAKVFSFARCMKKDVDLALSLDVEGVVMEIPSSDHLLKYAYRWDEEKSISLATEATQYAHDHGLYVSFFTIDSTRADFQTAWRLISSVAEGGHMDSLVLVDTFGVCSPHAISHFVEKVKTRLDKPLEIHVHNDFGLGVANTVAAVLAGAETIHVSVNGIGERTGNASLEQSVMALTHLYGVKTNIRIEKLKKLSKTVEELSRVKLPPQAPIVGDRIFDIESGIIAGWWNNIEDQNMPAEIFPFSPKVVGHNGIRVVVGKKSGRDSLVYLSRKLGLNIAEEEIDGLLRLVKETAMMFKRDLSLEEFMEILTNFRMQRQIR</sequence>
<evidence type="ECO:0000259" key="4">
    <source>
        <dbReference type="PROSITE" id="PS50991"/>
    </source>
</evidence>
<dbReference type="PANTHER" id="PTHR42880:SF1">
    <property type="entry name" value="ISOPROPYLMALATE_HOMOCITRATE_CITRAMALATE SYNTHASE FAMILY PROTEIN"/>
    <property type="match status" value="1"/>
</dbReference>
<dbReference type="Gene3D" id="3.20.20.70">
    <property type="entry name" value="Aldolase class I"/>
    <property type="match status" value="1"/>
</dbReference>
<name>A0A7J3VS93_CALS0</name>
<dbReference type="Gene3D" id="1.10.238.260">
    <property type="match status" value="1"/>
</dbReference>
<dbReference type="AlphaFoldDB" id="A0A7J3VS93"/>
<dbReference type="Pfam" id="PF00682">
    <property type="entry name" value="HMGL-like"/>
    <property type="match status" value="1"/>
</dbReference>
<accession>A0A7J3VS93</accession>
<dbReference type="PROSITE" id="PS50991">
    <property type="entry name" value="PYR_CT"/>
    <property type="match status" value="1"/>
</dbReference>
<dbReference type="PROSITE" id="PS00816">
    <property type="entry name" value="AIPM_HOMOCIT_SYNTH_2"/>
    <property type="match status" value="1"/>
</dbReference>
<comment type="caution">
    <text evidence="5">The sequence shown here is derived from an EMBL/GenBank/DDBJ whole genome shotgun (WGS) entry which is preliminary data.</text>
</comment>
<dbReference type="InterPro" id="IPR013785">
    <property type="entry name" value="Aldolase_TIM"/>
</dbReference>
<feature type="domain" description="Pyruvate carboxyltransferase" evidence="4">
    <location>
        <begin position="33"/>
        <end position="285"/>
    </location>
</feature>
<reference evidence="5" key="1">
    <citation type="journal article" date="2020" name="mSystems">
        <title>Genome- and Community-Level Interaction Insights into Carbon Utilization and Element Cycling Functions of Hydrothermarchaeota in Hydrothermal Sediment.</title>
        <authorList>
            <person name="Zhou Z."/>
            <person name="Liu Y."/>
            <person name="Xu W."/>
            <person name="Pan J."/>
            <person name="Luo Z.H."/>
            <person name="Li M."/>
        </authorList>
    </citation>
    <scope>NUCLEOTIDE SEQUENCE [LARGE SCALE GENOMIC DNA]</scope>
    <source>
        <strain evidence="5">SpSt-1074</strain>
    </source>
</reference>
<dbReference type="GO" id="GO:0046912">
    <property type="term" value="F:acyltransferase activity, acyl groups converted into alkyl on transfer"/>
    <property type="evidence" value="ECO:0007669"/>
    <property type="project" value="InterPro"/>
</dbReference>